<dbReference type="InterPro" id="IPR051132">
    <property type="entry name" value="3-5_Exonuclease_domain"/>
</dbReference>
<dbReference type="EMBL" id="CAOQHR010000002">
    <property type="protein sequence ID" value="CAI6308230.1"/>
    <property type="molecule type" value="Genomic_DNA"/>
</dbReference>
<evidence type="ECO:0000256" key="3">
    <source>
        <dbReference type="SAM" id="MobiDB-lite"/>
    </source>
</evidence>
<dbReference type="SMART" id="SM00474">
    <property type="entry name" value="35EXOc"/>
    <property type="match status" value="1"/>
</dbReference>
<dbReference type="Gene3D" id="1.10.150.80">
    <property type="entry name" value="HRDC domain"/>
    <property type="match status" value="1"/>
</dbReference>
<organism evidence="5 6">
    <name type="scientific">Periconia digitata</name>
    <dbReference type="NCBI Taxonomy" id="1303443"/>
    <lineage>
        <taxon>Eukaryota</taxon>
        <taxon>Fungi</taxon>
        <taxon>Dikarya</taxon>
        <taxon>Ascomycota</taxon>
        <taxon>Pezizomycotina</taxon>
        <taxon>Dothideomycetes</taxon>
        <taxon>Pleosporomycetidae</taxon>
        <taxon>Pleosporales</taxon>
        <taxon>Massarineae</taxon>
        <taxon>Periconiaceae</taxon>
        <taxon>Periconia</taxon>
    </lineage>
</organism>
<dbReference type="Pfam" id="PF01612">
    <property type="entry name" value="DNA_pol_A_exo1"/>
    <property type="match status" value="1"/>
</dbReference>
<dbReference type="Pfam" id="PF00570">
    <property type="entry name" value="HRDC"/>
    <property type="match status" value="1"/>
</dbReference>
<dbReference type="OrthoDB" id="1920326at2759"/>
<dbReference type="Gene3D" id="3.30.420.10">
    <property type="entry name" value="Ribonuclease H-like superfamily/Ribonuclease H"/>
    <property type="match status" value="1"/>
</dbReference>
<keyword evidence="1" id="KW-0540">Nuclease</keyword>
<dbReference type="InterPro" id="IPR012337">
    <property type="entry name" value="RNaseH-like_sf"/>
</dbReference>
<evidence type="ECO:0000313" key="5">
    <source>
        <dbReference type="EMBL" id="CAI6308230.1"/>
    </source>
</evidence>
<feature type="domain" description="HRDC" evidence="4">
    <location>
        <begin position="429"/>
        <end position="509"/>
    </location>
</feature>
<dbReference type="SUPFAM" id="SSF47819">
    <property type="entry name" value="HRDC-like"/>
    <property type="match status" value="1"/>
</dbReference>
<evidence type="ECO:0000256" key="2">
    <source>
        <dbReference type="ARBA" id="ARBA00022801"/>
    </source>
</evidence>
<dbReference type="GO" id="GO:0006139">
    <property type="term" value="P:nucleobase-containing compound metabolic process"/>
    <property type="evidence" value="ECO:0007669"/>
    <property type="project" value="InterPro"/>
</dbReference>
<proteinExistence type="predicted"/>
<feature type="compositionally biased region" description="Polar residues" evidence="3">
    <location>
        <begin position="576"/>
        <end position="589"/>
    </location>
</feature>
<dbReference type="GO" id="GO:0005737">
    <property type="term" value="C:cytoplasm"/>
    <property type="evidence" value="ECO:0007669"/>
    <property type="project" value="TreeGrafter"/>
</dbReference>
<accession>A0A9W4U672</accession>
<dbReference type="Proteomes" id="UP001152607">
    <property type="component" value="Unassembled WGS sequence"/>
</dbReference>
<comment type="caution">
    <text evidence="5">The sequence shown here is derived from an EMBL/GenBank/DDBJ whole genome shotgun (WGS) entry which is preliminary data.</text>
</comment>
<dbReference type="InterPro" id="IPR002121">
    <property type="entry name" value="HRDC_dom"/>
</dbReference>
<feature type="compositionally biased region" description="Low complexity" evidence="3">
    <location>
        <begin position="605"/>
        <end position="627"/>
    </location>
</feature>
<keyword evidence="6" id="KW-1185">Reference proteome</keyword>
<name>A0A9W4U672_9PLEO</name>
<dbReference type="GO" id="GO:0000166">
    <property type="term" value="F:nucleotide binding"/>
    <property type="evidence" value="ECO:0007669"/>
    <property type="project" value="InterPro"/>
</dbReference>
<feature type="region of interest" description="Disordered" evidence="3">
    <location>
        <begin position="571"/>
        <end position="642"/>
    </location>
</feature>
<dbReference type="SMART" id="SM00341">
    <property type="entry name" value="HRDC"/>
    <property type="match status" value="1"/>
</dbReference>
<protein>
    <recommendedName>
        <fullName evidence="4">HRDC domain-containing protein</fullName>
    </recommendedName>
</protein>
<dbReference type="GO" id="GO:0008408">
    <property type="term" value="F:3'-5' exonuclease activity"/>
    <property type="evidence" value="ECO:0007669"/>
    <property type="project" value="InterPro"/>
</dbReference>
<feature type="region of interest" description="Disordered" evidence="3">
    <location>
        <begin position="49"/>
        <end position="71"/>
    </location>
</feature>
<dbReference type="SUPFAM" id="SSF53098">
    <property type="entry name" value="Ribonuclease H-like"/>
    <property type="match status" value="1"/>
</dbReference>
<dbReference type="InterPro" id="IPR002562">
    <property type="entry name" value="3'-5'_exonuclease_dom"/>
</dbReference>
<keyword evidence="2" id="KW-0378">Hydrolase</keyword>
<evidence type="ECO:0000313" key="6">
    <source>
        <dbReference type="Proteomes" id="UP001152607"/>
    </source>
</evidence>
<dbReference type="GO" id="GO:0003676">
    <property type="term" value="F:nucleic acid binding"/>
    <property type="evidence" value="ECO:0007669"/>
    <property type="project" value="InterPro"/>
</dbReference>
<dbReference type="AlphaFoldDB" id="A0A9W4U672"/>
<dbReference type="CDD" id="cd06141">
    <property type="entry name" value="WRN_exo"/>
    <property type="match status" value="1"/>
</dbReference>
<evidence type="ECO:0000256" key="1">
    <source>
        <dbReference type="ARBA" id="ARBA00022722"/>
    </source>
</evidence>
<sequence length="733" mass="81454">MHVGCLVLSPPRSVEHSMYTCINPRINTYAVLYLCALRPFGSIRGYSQSNNSHSVDEPTARGKLHNQKTWDESTTGTIQRFGTVWCGQRAMSSTGIVAGAILPDDATAPTSTDPTDGNLTYRMIQPPKPALWWNHHLYQGPDGKSVEVLYSKTKQQSETIAQLFLDEPVVGFDMEWPMFPKTERLQEKIGLIQVACEDKIALFHIGLHTGSCSDQLIAPSLRKLIESQHIAKTGVNIRGADFSRLSKHFGLKPRGAFELSHLYRLVNFSNDPKHLTTKLVGLATQVENQLKLPLSKGPVRTSNWSRPLSQQQIDYAAADAYAGFMLFHTMNCQRMALDPTPPLPIFAEQYYDESLGRAPIGTLRLHPIADDGEIIIAKEFFASKDDSAENQADDNAAAEETMVNDSTNSIRARKEKQTSKKKRLADPLDASAQQLFDKLKERRLALAKDNDIPAFVVANNDTLEDLARQRPQGYDELLEVKGIGPVKRRKYGAEWLEVIAQHSISDSLPVHTPNLVPNSLVTPRPTVQWQLPDLSDSSDSECAYGTPKALQPQLHTGLSFSFSDIEINDEKGTEVRTPSRTLHVQSTSSQRERKIRKTEAGSSQAPASARSHDSSPPSSSIYFTPPSRAGSKRPASSELPSTIQMVPTPNLENKIFRNKLQAYSRQIERKLTKRSPNARPIVSDGTLDMLVAMAPTTDEELLRVPGINEFREACLSTNNDLLQKVIKFRPAKS</sequence>
<dbReference type="PANTHER" id="PTHR13620">
    <property type="entry name" value="3-5 EXONUCLEASE"/>
    <property type="match status" value="1"/>
</dbReference>
<gene>
    <name evidence="5" type="ORF">PDIGIT_LOCUS3108</name>
</gene>
<dbReference type="PANTHER" id="PTHR13620:SF104">
    <property type="entry name" value="EXONUCLEASE 3'-5' DOMAIN-CONTAINING PROTEIN 2"/>
    <property type="match status" value="1"/>
</dbReference>
<dbReference type="InterPro" id="IPR044876">
    <property type="entry name" value="HRDC_dom_sf"/>
</dbReference>
<dbReference type="GO" id="GO:0005634">
    <property type="term" value="C:nucleus"/>
    <property type="evidence" value="ECO:0007669"/>
    <property type="project" value="TreeGrafter"/>
</dbReference>
<feature type="compositionally biased region" description="Low complexity" evidence="3">
    <location>
        <begin position="389"/>
        <end position="400"/>
    </location>
</feature>
<dbReference type="InterPro" id="IPR036397">
    <property type="entry name" value="RNaseH_sf"/>
</dbReference>
<feature type="region of interest" description="Disordered" evidence="3">
    <location>
        <begin position="386"/>
        <end position="426"/>
    </location>
</feature>
<reference evidence="5" key="1">
    <citation type="submission" date="2023-01" db="EMBL/GenBank/DDBJ databases">
        <authorList>
            <person name="Van Ghelder C."/>
            <person name="Rancurel C."/>
        </authorList>
    </citation>
    <scope>NUCLEOTIDE SEQUENCE</scope>
    <source>
        <strain evidence="5">CNCM I-4278</strain>
    </source>
</reference>
<feature type="compositionally biased region" description="Basic residues" evidence="3">
    <location>
        <begin position="411"/>
        <end position="423"/>
    </location>
</feature>
<evidence type="ECO:0000259" key="4">
    <source>
        <dbReference type="PROSITE" id="PS50967"/>
    </source>
</evidence>
<dbReference type="PROSITE" id="PS50967">
    <property type="entry name" value="HRDC"/>
    <property type="match status" value="1"/>
</dbReference>
<feature type="region of interest" description="Disordered" evidence="3">
    <location>
        <begin position="531"/>
        <end position="550"/>
    </location>
</feature>
<dbReference type="InterPro" id="IPR010997">
    <property type="entry name" value="HRDC-like_sf"/>
</dbReference>